<protein>
    <submittedName>
        <fullName evidence="1">Uncharacterized protein</fullName>
    </submittedName>
</protein>
<evidence type="ECO:0000313" key="2">
    <source>
        <dbReference type="Proteomes" id="UP000828251"/>
    </source>
</evidence>
<gene>
    <name evidence="1" type="ORF">J1N35_000137</name>
</gene>
<keyword evidence="2" id="KW-1185">Reference proteome</keyword>
<dbReference type="Proteomes" id="UP000828251">
    <property type="component" value="Unassembled WGS sequence"/>
</dbReference>
<evidence type="ECO:0000313" key="1">
    <source>
        <dbReference type="EMBL" id="KAH1128759.1"/>
    </source>
</evidence>
<organism evidence="1 2">
    <name type="scientific">Gossypium stocksii</name>
    <dbReference type="NCBI Taxonomy" id="47602"/>
    <lineage>
        <taxon>Eukaryota</taxon>
        <taxon>Viridiplantae</taxon>
        <taxon>Streptophyta</taxon>
        <taxon>Embryophyta</taxon>
        <taxon>Tracheophyta</taxon>
        <taxon>Spermatophyta</taxon>
        <taxon>Magnoliopsida</taxon>
        <taxon>eudicotyledons</taxon>
        <taxon>Gunneridae</taxon>
        <taxon>Pentapetalae</taxon>
        <taxon>rosids</taxon>
        <taxon>malvids</taxon>
        <taxon>Malvales</taxon>
        <taxon>Malvaceae</taxon>
        <taxon>Malvoideae</taxon>
        <taxon>Gossypium</taxon>
    </lineage>
</organism>
<comment type="caution">
    <text evidence="1">The sequence shown here is derived from an EMBL/GenBank/DDBJ whole genome shotgun (WGS) entry which is preliminary data.</text>
</comment>
<accession>A0A9D3WHI0</accession>
<proteinExistence type="predicted"/>
<name>A0A9D3WHI0_9ROSI</name>
<dbReference type="EMBL" id="JAIQCV010000001">
    <property type="protein sequence ID" value="KAH1128759.1"/>
    <property type="molecule type" value="Genomic_DNA"/>
</dbReference>
<dbReference type="AlphaFoldDB" id="A0A9D3WHI0"/>
<reference evidence="1 2" key="1">
    <citation type="journal article" date="2021" name="Plant Biotechnol. J.">
        <title>Multi-omics assisted identification of the key and species-specific regulatory components of drought-tolerant mechanisms in Gossypium stocksii.</title>
        <authorList>
            <person name="Yu D."/>
            <person name="Ke L."/>
            <person name="Zhang D."/>
            <person name="Wu Y."/>
            <person name="Sun Y."/>
            <person name="Mei J."/>
            <person name="Sun J."/>
            <person name="Sun Y."/>
        </authorList>
    </citation>
    <scope>NUCLEOTIDE SEQUENCE [LARGE SCALE GENOMIC DNA]</scope>
    <source>
        <strain evidence="2">cv. E1</strain>
        <tissue evidence="1">Leaf</tissue>
    </source>
</reference>
<sequence>MKIQMLLPESDHRSFTIIIIKMSRFSILREGKSPPVSDYSFCPWSSSTCATLHLLTQTVQPCFLQLKPGLYFLYKQNSDYFVAEMSLNLDSFEYEGLSREARNQDVML</sequence>